<dbReference type="PRINTS" id="PR00723">
    <property type="entry name" value="SUBTILISIN"/>
</dbReference>
<evidence type="ECO:0000256" key="5">
    <source>
        <dbReference type="PROSITE-ProRule" id="PRU01240"/>
    </source>
</evidence>
<dbReference type="InterPro" id="IPR000209">
    <property type="entry name" value="Peptidase_S8/S53_dom"/>
</dbReference>
<feature type="active site" description="Charge relay system" evidence="5">
    <location>
        <position position="177"/>
    </location>
</feature>
<organism evidence="9 10">
    <name type="scientific">Micromonospora echinofusca</name>
    <dbReference type="NCBI Taxonomy" id="47858"/>
    <lineage>
        <taxon>Bacteria</taxon>
        <taxon>Bacillati</taxon>
        <taxon>Actinomycetota</taxon>
        <taxon>Actinomycetes</taxon>
        <taxon>Micromonosporales</taxon>
        <taxon>Micromonosporaceae</taxon>
        <taxon>Micromonospora</taxon>
    </lineage>
</organism>
<keyword evidence="10" id="KW-1185">Reference proteome</keyword>
<reference evidence="9 10" key="1">
    <citation type="submission" date="2019-12" db="EMBL/GenBank/DDBJ databases">
        <title>Whole genome sequencing of endophytic Actinobacterium Micromonospora sp. MPMI6T.</title>
        <authorList>
            <person name="Evv R."/>
            <person name="Podile A.R."/>
        </authorList>
    </citation>
    <scope>NUCLEOTIDE SEQUENCE [LARGE SCALE GENOMIC DNA]</scope>
    <source>
        <strain evidence="9 10">MPMI6</strain>
    </source>
</reference>
<feature type="active site" description="Charge relay system" evidence="5">
    <location>
        <position position="210"/>
    </location>
</feature>
<evidence type="ECO:0000256" key="4">
    <source>
        <dbReference type="ARBA" id="ARBA00022825"/>
    </source>
</evidence>
<feature type="active site" description="Charge relay system" evidence="5">
    <location>
        <position position="364"/>
    </location>
</feature>
<dbReference type="InterPro" id="IPR023827">
    <property type="entry name" value="Peptidase_S8_Asp-AS"/>
</dbReference>
<dbReference type="PROSITE" id="PS00138">
    <property type="entry name" value="SUBTILASE_SER"/>
    <property type="match status" value="1"/>
</dbReference>
<proteinExistence type="inferred from homology"/>
<keyword evidence="2 5" id="KW-0645">Protease</keyword>
<evidence type="ECO:0000256" key="2">
    <source>
        <dbReference type="ARBA" id="ARBA00022670"/>
    </source>
</evidence>
<evidence type="ECO:0000256" key="1">
    <source>
        <dbReference type="ARBA" id="ARBA00011073"/>
    </source>
</evidence>
<feature type="signal peptide" evidence="7">
    <location>
        <begin position="1"/>
        <end position="40"/>
    </location>
</feature>
<comment type="caution">
    <text evidence="9">The sequence shown here is derived from an EMBL/GenBank/DDBJ whole genome shotgun (WGS) entry which is preliminary data.</text>
</comment>
<keyword evidence="7" id="KW-0732">Signal</keyword>
<evidence type="ECO:0000256" key="7">
    <source>
        <dbReference type="SAM" id="SignalP"/>
    </source>
</evidence>
<dbReference type="InterPro" id="IPR023828">
    <property type="entry name" value="Peptidase_S8_Ser-AS"/>
</dbReference>
<dbReference type="PROSITE" id="PS51892">
    <property type="entry name" value="SUBTILASE"/>
    <property type="match status" value="1"/>
</dbReference>
<dbReference type="Gene3D" id="3.40.50.200">
    <property type="entry name" value="Peptidase S8/S53 domain"/>
    <property type="match status" value="1"/>
</dbReference>
<accession>A0ABS3VT42</accession>
<dbReference type="Pfam" id="PF00082">
    <property type="entry name" value="Peptidase_S8"/>
    <property type="match status" value="1"/>
</dbReference>
<evidence type="ECO:0000256" key="3">
    <source>
        <dbReference type="ARBA" id="ARBA00022801"/>
    </source>
</evidence>
<dbReference type="PANTHER" id="PTHR43806">
    <property type="entry name" value="PEPTIDASE S8"/>
    <property type="match status" value="1"/>
</dbReference>
<dbReference type="PROSITE" id="PS00136">
    <property type="entry name" value="SUBTILASE_ASP"/>
    <property type="match status" value="1"/>
</dbReference>
<gene>
    <name evidence="9" type="ORF">GSF22_17090</name>
</gene>
<dbReference type="InterPro" id="IPR037045">
    <property type="entry name" value="S8pro/Inhibitor_I9_sf"/>
</dbReference>
<dbReference type="Proteomes" id="UP000823521">
    <property type="component" value="Unassembled WGS sequence"/>
</dbReference>
<dbReference type="InterPro" id="IPR034193">
    <property type="entry name" value="PCSK9_ProteinaseK-like"/>
</dbReference>
<dbReference type="Gene3D" id="3.30.70.80">
    <property type="entry name" value="Peptidase S8 propeptide/proteinase inhibitor I9"/>
    <property type="match status" value="1"/>
</dbReference>
<dbReference type="InterPro" id="IPR036852">
    <property type="entry name" value="Peptidase_S8/S53_dom_sf"/>
</dbReference>
<dbReference type="SUPFAM" id="SSF54897">
    <property type="entry name" value="Protease propeptides/inhibitors"/>
    <property type="match status" value="1"/>
</dbReference>
<dbReference type="SUPFAM" id="SSF52743">
    <property type="entry name" value="Subtilisin-like"/>
    <property type="match status" value="1"/>
</dbReference>
<protein>
    <submittedName>
        <fullName evidence="9">S8 family serine peptidase</fullName>
    </submittedName>
</protein>
<feature type="domain" description="Peptidase S8/S53" evidence="8">
    <location>
        <begin position="170"/>
        <end position="397"/>
    </location>
</feature>
<evidence type="ECO:0000259" key="8">
    <source>
        <dbReference type="Pfam" id="PF00082"/>
    </source>
</evidence>
<dbReference type="EMBL" id="WVUH01000140">
    <property type="protein sequence ID" value="MBO4207704.1"/>
    <property type="molecule type" value="Genomic_DNA"/>
</dbReference>
<sequence>MRFPRMTTPAHRARRVRAALAVCAAAIVAATTTLTGPATAGGTATATGVILGAGGATAVPGSYLVTLADDTVTGPAATRRSRVADAVARLTGRYGVTPDQVWSDALTGFAVRMPEAVARRMAADPAVARVEQDSTTWLATTQLNPPWGLDRIDAASGLNGSYSWVSDGTGVRAYIIDSGIQTGHQDFGGQAVYGYDAFDGMPPANDCSGHGTHAAGTVGGTTYGVAKNVLLVAVKVFDCVQPSSMSILISGINWVIANHPAGQPGVATVGVLGAYNATLNSAVASLVTAGITVAVPAGNSNANACNYSPASAPTLLTVAATASNDSRASFSNYGSCVDIFAAGVSVLSAWYTAPNAAQALSGTSQAAPHVAGAAARVLDVYPTWTPAQVANYLFSVANPAVLNPGAGSPNRLLYLSPSF</sequence>
<keyword evidence="4 5" id="KW-0720">Serine protease</keyword>
<feature type="chain" id="PRO_5047172344" evidence="7">
    <location>
        <begin position="41"/>
        <end position="419"/>
    </location>
</feature>
<evidence type="ECO:0000313" key="9">
    <source>
        <dbReference type="EMBL" id="MBO4207704.1"/>
    </source>
</evidence>
<dbReference type="InterPro" id="IPR050131">
    <property type="entry name" value="Peptidase_S8_subtilisin-like"/>
</dbReference>
<dbReference type="InterPro" id="IPR015500">
    <property type="entry name" value="Peptidase_S8_subtilisin-rel"/>
</dbReference>
<evidence type="ECO:0000256" key="6">
    <source>
        <dbReference type="RuleBase" id="RU003355"/>
    </source>
</evidence>
<evidence type="ECO:0000313" key="10">
    <source>
        <dbReference type="Proteomes" id="UP000823521"/>
    </source>
</evidence>
<dbReference type="CDD" id="cd04077">
    <property type="entry name" value="Peptidases_S8_PCSK9_ProteinaseK_like"/>
    <property type="match status" value="1"/>
</dbReference>
<dbReference type="PANTHER" id="PTHR43806:SF11">
    <property type="entry name" value="CEREVISIN-RELATED"/>
    <property type="match status" value="1"/>
</dbReference>
<keyword evidence="3 5" id="KW-0378">Hydrolase</keyword>
<name>A0ABS3VT42_MICEH</name>
<comment type="similarity">
    <text evidence="1 5 6">Belongs to the peptidase S8 family.</text>
</comment>